<dbReference type="EC" id="4.2.1.3" evidence="6"/>
<dbReference type="SUPFAM" id="SSF53732">
    <property type="entry name" value="Aconitase iron-sulfur domain"/>
    <property type="match status" value="1"/>
</dbReference>
<evidence type="ECO:0000256" key="1">
    <source>
        <dbReference type="ARBA" id="ARBA00022723"/>
    </source>
</evidence>
<evidence type="ECO:0000259" key="4">
    <source>
        <dbReference type="Pfam" id="PF00330"/>
    </source>
</evidence>
<dbReference type="InterPro" id="IPR000573">
    <property type="entry name" value="AconitaseA/IPMdHydase_ssu_swvl"/>
</dbReference>
<dbReference type="GO" id="GO:0005829">
    <property type="term" value="C:cytosol"/>
    <property type="evidence" value="ECO:0007669"/>
    <property type="project" value="TreeGrafter"/>
</dbReference>
<dbReference type="InterPro" id="IPR006250">
    <property type="entry name" value="Aconitase_put"/>
</dbReference>
<gene>
    <name evidence="6" type="ORF">C4520_20875</name>
</gene>
<protein>
    <submittedName>
        <fullName evidence="6">Aconitate hydratase</fullName>
        <ecNumber evidence="6">4.2.1.3</ecNumber>
    </submittedName>
</protein>
<dbReference type="NCBIfam" id="TIGR01342">
    <property type="entry name" value="acon_putative"/>
    <property type="match status" value="1"/>
</dbReference>
<dbReference type="Pfam" id="PF00330">
    <property type="entry name" value="Aconitase"/>
    <property type="match status" value="2"/>
</dbReference>
<dbReference type="Proteomes" id="UP000265882">
    <property type="component" value="Unassembled WGS sequence"/>
</dbReference>
<dbReference type="GO" id="GO:0046872">
    <property type="term" value="F:metal ion binding"/>
    <property type="evidence" value="ECO:0007669"/>
    <property type="project" value="UniProtKB-KW"/>
</dbReference>
<dbReference type="AlphaFoldDB" id="A0A3A4N9A9"/>
<dbReference type="Gene3D" id="3.30.499.10">
    <property type="entry name" value="Aconitase, domain 3"/>
    <property type="match status" value="2"/>
</dbReference>
<proteinExistence type="predicted"/>
<dbReference type="PRINTS" id="PR00415">
    <property type="entry name" value="ACONITASE"/>
</dbReference>
<dbReference type="GO" id="GO:0003994">
    <property type="term" value="F:aconitate hydratase activity"/>
    <property type="evidence" value="ECO:0007669"/>
    <property type="project" value="UniProtKB-EC"/>
</dbReference>
<feature type="domain" description="Aconitase A/isopropylmalate dehydratase small subunit swivel" evidence="5">
    <location>
        <begin position="516"/>
        <end position="575"/>
    </location>
</feature>
<accession>A0A3A4N9A9</accession>
<comment type="caution">
    <text evidence="6">The sequence shown here is derived from an EMBL/GenBank/DDBJ whole genome shotgun (WGS) entry which is preliminary data.</text>
</comment>
<dbReference type="Pfam" id="PF00694">
    <property type="entry name" value="Aconitase_C"/>
    <property type="match status" value="1"/>
</dbReference>
<keyword evidence="1" id="KW-0479">Metal-binding</keyword>
<evidence type="ECO:0000259" key="5">
    <source>
        <dbReference type="Pfam" id="PF00694"/>
    </source>
</evidence>
<name>A0A3A4N9A9_ABYX5</name>
<dbReference type="InterPro" id="IPR050926">
    <property type="entry name" value="Aconitase/IPM_isomerase"/>
</dbReference>
<dbReference type="InterPro" id="IPR015928">
    <property type="entry name" value="Aconitase/3IPM_dehydase_swvl"/>
</dbReference>
<feature type="domain" description="Aconitase/3-isopropylmalate dehydratase large subunit alpha/beta/alpha" evidence="4">
    <location>
        <begin position="281"/>
        <end position="407"/>
    </location>
</feature>
<evidence type="ECO:0000256" key="2">
    <source>
        <dbReference type="ARBA" id="ARBA00023004"/>
    </source>
</evidence>
<dbReference type="InterPro" id="IPR015931">
    <property type="entry name" value="Acnase/IPM_dHydase_lsu_aba_1/3"/>
</dbReference>
<keyword evidence="6" id="KW-0456">Lyase</keyword>
<dbReference type="InterPro" id="IPR036008">
    <property type="entry name" value="Aconitase_4Fe-4S_dom"/>
</dbReference>
<dbReference type="GO" id="GO:0051539">
    <property type="term" value="F:4 iron, 4 sulfur cluster binding"/>
    <property type="evidence" value="ECO:0007669"/>
    <property type="project" value="TreeGrafter"/>
</dbReference>
<sequence>MADNLAHKLLKEHLIEGSLSDGKEIAIRVDQTLTQDATGTMVYLEFESLGISRVKTELSVSYVDHNIIQTDHKNADDHMFLASVASKYGVLLSPPGNGISHHVHRERFGVPGKSLLGSDSHTTTGGCLGMLAVGAGGVEVAMAMAGKPYYLRTPKIWGIRLKGKLQPWVSGKDVILELLRRYTSKGGTGKIMEFFGRGVKNLDMSARGTIANMGVDIGATAAIFPSDEVTRKYLALNGREHDWKELRADEGAHYDEVTDLDLSKIEPLVACPHNPDNVRTAAELDGTEISQVIVGSSTNGSYRDLMVAAKIVEGKRIHPGVSFEINPGSRQSLENLERMGGVLILFHAGARVHQSGCLGCIGMGQAPASNTRSLRTFPRNFRGRSGTKEDYVYLCSPEVAAASAIQGSIADPRKFGEYPKVRFPKVFTWNPEWFVQPAENPETVEIVRGPNIAPFPILEGLTDDLEGEVLLKVEDNISTDIIMPATNRVLPFRSNIPAISKFVFDIVDENFAKKAEEKGGGIIIGGENYGQGSSREHAALAPRYLGICAKIVKSFARIHKANLVNFGIVPLEFMNKADYDKIKQGDRLRVSGVREAVKRGDTVINVLLNGEQIATKLDISDRQREILAAGGILNQARR</sequence>
<dbReference type="EMBL" id="QZKU01000140">
    <property type="protein sequence ID" value="RJP14886.1"/>
    <property type="molecule type" value="Genomic_DNA"/>
</dbReference>
<dbReference type="GO" id="GO:0006099">
    <property type="term" value="P:tricarboxylic acid cycle"/>
    <property type="evidence" value="ECO:0007669"/>
    <property type="project" value="TreeGrafter"/>
</dbReference>
<keyword evidence="3" id="KW-0411">Iron-sulfur</keyword>
<dbReference type="SUPFAM" id="SSF52016">
    <property type="entry name" value="LeuD/IlvD-like"/>
    <property type="match status" value="1"/>
</dbReference>
<evidence type="ECO:0000313" key="6">
    <source>
        <dbReference type="EMBL" id="RJP14886.1"/>
    </source>
</evidence>
<dbReference type="PANTHER" id="PTHR43160:SF3">
    <property type="entry name" value="ACONITATE HYDRATASE, MITOCHONDRIAL"/>
    <property type="match status" value="1"/>
</dbReference>
<evidence type="ECO:0000256" key="3">
    <source>
        <dbReference type="ARBA" id="ARBA00023014"/>
    </source>
</evidence>
<dbReference type="Gene3D" id="3.20.19.10">
    <property type="entry name" value="Aconitase, domain 4"/>
    <property type="match status" value="1"/>
</dbReference>
<reference evidence="6 7" key="1">
    <citation type="journal article" date="2017" name="ISME J.">
        <title>Energy and carbon metabolisms in a deep terrestrial subsurface fluid microbial community.</title>
        <authorList>
            <person name="Momper L."/>
            <person name="Jungbluth S.P."/>
            <person name="Lee M.D."/>
            <person name="Amend J.P."/>
        </authorList>
    </citation>
    <scope>NUCLEOTIDE SEQUENCE [LARGE SCALE GENOMIC DNA]</scope>
    <source>
        <strain evidence="6">SURF_5</strain>
    </source>
</reference>
<dbReference type="InterPro" id="IPR001030">
    <property type="entry name" value="Acoase/IPM_deHydtase_lsu_aba"/>
</dbReference>
<dbReference type="PANTHER" id="PTHR43160">
    <property type="entry name" value="ACONITATE HYDRATASE B"/>
    <property type="match status" value="1"/>
</dbReference>
<dbReference type="NCBIfam" id="NF005558">
    <property type="entry name" value="PRK07229.1"/>
    <property type="match status" value="1"/>
</dbReference>
<feature type="domain" description="Aconitase/3-isopropylmalate dehydratase large subunit alpha/beta/alpha" evidence="4">
    <location>
        <begin position="8"/>
        <end position="279"/>
    </location>
</feature>
<organism evidence="6 7">
    <name type="scientific">Abyssobacteria bacterium (strain SURF_5)</name>
    <dbReference type="NCBI Taxonomy" id="2093360"/>
    <lineage>
        <taxon>Bacteria</taxon>
        <taxon>Pseudomonadati</taxon>
        <taxon>Candidatus Hydrogenedentota</taxon>
        <taxon>Candidatus Abyssobacteria</taxon>
    </lineage>
</organism>
<evidence type="ECO:0000313" key="7">
    <source>
        <dbReference type="Proteomes" id="UP000265882"/>
    </source>
</evidence>
<keyword evidence="2" id="KW-0408">Iron</keyword>